<name>A0A915LD27_ROMCU</name>
<reference evidence="3" key="1">
    <citation type="submission" date="2022-11" db="UniProtKB">
        <authorList>
            <consortium name="WormBaseParasite"/>
        </authorList>
    </citation>
    <scope>IDENTIFICATION</scope>
</reference>
<dbReference type="Proteomes" id="UP000887565">
    <property type="component" value="Unplaced"/>
</dbReference>
<sequence length="77" mass="8504">LTASATDSDIFRQQKLLTNQKSQKNGGGYDRPTIKNGNYSGKDYSTNSFAVCKNEYITLPNLYVKPNSEVKSPIVAD</sequence>
<protein>
    <submittedName>
        <fullName evidence="3">Uncharacterized protein</fullName>
    </submittedName>
</protein>
<dbReference type="WBParaSite" id="nRc.2.0.1.t47731-RA">
    <property type="protein sequence ID" value="nRc.2.0.1.t47731-RA"/>
    <property type="gene ID" value="nRc.2.0.1.g47731"/>
</dbReference>
<organism evidence="2 3">
    <name type="scientific">Romanomermis culicivorax</name>
    <name type="common">Nematode worm</name>
    <dbReference type="NCBI Taxonomy" id="13658"/>
    <lineage>
        <taxon>Eukaryota</taxon>
        <taxon>Metazoa</taxon>
        <taxon>Ecdysozoa</taxon>
        <taxon>Nematoda</taxon>
        <taxon>Enoplea</taxon>
        <taxon>Dorylaimia</taxon>
        <taxon>Mermithida</taxon>
        <taxon>Mermithoidea</taxon>
        <taxon>Mermithidae</taxon>
        <taxon>Romanomermis</taxon>
    </lineage>
</organism>
<feature type="compositionally biased region" description="Polar residues" evidence="1">
    <location>
        <begin position="15"/>
        <end position="24"/>
    </location>
</feature>
<proteinExistence type="predicted"/>
<evidence type="ECO:0000256" key="1">
    <source>
        <dbReference type="SAM" id="MobiDB-lite"/>
    </source>
</evidence>
<evidence type="ECO:0000313" key="2">
    <source>
        <dbReference type="Proteomes" id="UP000887565"/>
    </source>
</evidence>
<keyword evidence="2" id="KW-1185">Reference proteome</keyword>
<dbReference type="AlphaFoldDB" id="A0A915LD27"/>
<accession>A0A915LD27</accession>
<feature type="region of interest" description="Disordered" evidence="1">
    <location>
        <begin position="1"/>
        <end position="41"/>
    </location>
</feature>
<evidence type="ECO:0000313" key="3">
    <source>
        <dbReference type="WBParaSite" id="nRc.2.0.1.t47731-RA"/>
    </source>
</evidence>